<sequence length="147" mass="16780">METGLSAGLSKISIAKPVWAHRKPLVDHFLDQVILQSESYASKDIRQITFGDIIKLHNKNPLLRPYNTFIVLSCAKFHLSSMCLVAPYKDESIIFELLHCIDFQKREFELLDNAKDRLDIGNLCEKIRLSLEIGEPPRELDATSRLA</sequence>
<dbReference type="STRING" id="1002804.HBZC1_15360"/>
<dbReference type="HOGENOM" id="CLU_1765504_0_0_7"/>
<name>F8KP17_HELBC</name>
<dbReference type="AlphaFoldDB" id="F8KP17"/>
<accession>F8KP17</accession>
<organism evidence="1 2">
    <name type="scientific">Helicobacter bizzozeronii (strain CIII-1)</name>
    <dbReference type="NCBI Taxonomy" id="1002804"/>
    <lineage>
        <taxon>Bacteria</taxon>
        <taxon>Pseudomonadati</taxon>
        <taxon>Campylobacterota</taxon>
        <taxon>Epsilonproteobacteria</taxon>
        <taxon>Campylobacterales</taxon>
        <taxon>Helicobacteraceae</taxon>
        <taxon>Helicobacter</taxon>
    </lineage>
</organism>
<reference evidence="1 2" key="1">
    <citation type="journal article" date="2011" name="J. Bacteriol.">
        <title>Genome sequence of Helicobacter bizzozeronii strain CIII-1, an isolate from human gastric mucosa.</title>
        <authorList>
            <person name="Schott T."/>
            <person name="Rossi M."/>
            <person name="Hanninen M.L."/>
        </authorList>
    </citation>
    <scope>NUCLEOTIDE SEQUENCE [LARGE SCALE GENOMIC DNA]</scope>
    <source>
        <strain evidence="1 2">CIII-1</strain>
    </source>
</reference>
<dbReference type="EMBL" id="FR871757">
    <property type="protein sequence ID" value="CCB80522.1"/>
    <property type="molecule type" value="Genomic_DNA"/>
</dbReference>
<protein>
    <submittedName>
        <fullName evidence="1">Uncharacterized protein</fullName>
    </submittedName>
</protein>
<gene>
    <name evidence="1" type="ordered locus">HBZC1_15360</name>
</gene>
<evidence type="ECO:0000313" key="1">
    <source>
        <dbReference type="EMBL" id="CCB80522.1"/>
    </source>
</evidence>
<evidence type="ECO:0000313" key="2">
    <source>
        <dbReference type="Proteomes" id="UP000008387"/>
    </source>
</evidence>
<proteinExistence type="predicted"/>
<keyword evidence="2" id="KW-1185">Reference proteome</keyword>
<dbReference type="Proteomes" id="UP000008387">
    <property type="component" value="Chromosome"/>
</dbReference>
<dbReference type="KEGG" id="hbi:HBZC1_15360"/>